<dbReference type="KEGG" id="lmb:C9I47_1080"/>
<protein>
    <submittedName>
        <fullName evidence="2">Uncharacterized protein</fullName>
    </submittedName>
</protein>
<proteinExistence type="predicted"/>
<dbReference type="AlphaFoldDB" id="A0A2U9T6F3"/>
<accession>A0A2U9T6F3</accession>
<evidence type="ECO:0000313" key="2">
    <source>
        <dbReference type="EMBL" id="AWV06797.1"/>
    </source>
</evidence>
<dbReference type="EMBL" id="CP029843">
    <property type="protein sequence ID" value="AWV06797.1"/>
    <property type="molecule type" value="Genomic_DNA"/>
</dbReference>
<sequence>MYQLDSMKVSKVSVSRSASPPHCGQVVFRHSGSDLIGEATPLNSTSSGSSTGSWSSGTGTSPQRGHRITGIGQPQ</sequence>
<keyword evidence="3" id="KW-1185">Reference proteome</keyword>
<feature type="compositionally biased region" description="Low complexity" evidence="1">
    <location>
        <begin position="1"/>
        <end position="19"/>
    </location>
</feature>
<feature type="compositionally biased region" description="Low complexity" evidence="1">
    <location>
        <begin position="44"/>
        <end position="61"/>
    </location>
</feature>
<dbReference type="Proteomes" id="UP000249447">
    <property type="component" value="Chromosome"/>
</dbReference>
<reference evidence="2 3" key="1">
    <citation type="submission" date="2018-05" db="EMBL/GenBank/DDBJ databases">
        <title>The complete genome of Lysobacter maris HZ9B, a marine bacterium antagonistic against terrestrial plant pathogens.</title>
        <authorList>
            <person name="Zhang X.-Q."/>
        </authorList>
    </citation>
    <scope>NUCLEOTIDE SEQUENCE [LARGE SCALE GENOMIC DNA]</scope>
    <source>
        <strain evidence="2 3">HZ9B</strain>
    </source>
</reference>
<organism evidence="2 3">
    <name type="scientific">Marilutibacter maris</name>
    <dbReference type="NCBI Taxonomy" id="1605891"/>
    <lineage>
        <taxon>Bacteria</taxon>
        <taxon>Pseudomonadati</taxon>
        <taxon>Pseudomonadota</taxon>
        <taxon>Gammaproteobacteria</taxon>
        <taxon>Lysobacterales</taxon>
        <taxon>Lysobacteraceae</taxon>
        <taxon>Marilutibacter</taxon>
    </lineage>
</organism>
<feature type="region of interest" description="Disordered" evidence="1">
    <location>
        <begin position="1"/>
        <end position="75"/>
    </location>
</feature>
<name>A0A2U9T6F3_9GAMM</name>
<gene>
    <name evidence="2" type="ORF">C9I47_1080</name>
</gene>
<evidence type="ECO:0000256" key="1">
    <source>
        <dbReference type="SAM" id="MobiDB-lite"/>
    </source>
</evidence>
<evidence type="ECO:0000313" key="3">
    <source>
        <dbReference type="Proteomes" id="UP000249447"/>
    </source>
</evidence>